<dbReference type="SUPFAM" id="SSF46689">
    <property type="entry name" value="Homeodomain-like"/>
    <property type="match status" value="1"/>
</dbReference>
<organism evidence="4 5">
    <name type="scientific">Limosilactobacillus fermentum</name>
    <name type="common">Lactobacillus fermentum</name>
    <dbReference type="NCBI Taxonomy" id="1613"/>
    <lineage>
        <taxon>Bacteria</taxon>
        <taxon>Bacillati</taxon>
        <taxon>Bacillota</taxon>
        <taxon>Bacilli</taxon>
        <taxon>Lactobacillales</taxon>
        <taxon>Lactobacillaceae</taxon>
        <taxon>Limosilactobacillus</taxon>
    </lineage>
</organism>
<dbReference type="PANTHER" id="PTHR43479">
    <property type="entry name" value="ACREF/ENVCD OPERON REPRESSOR-RELATED"/>
    <property type="match status" value="1"/>
</dbReference>
<comment type="caution">
    <text evidence="4">The sequence shown here is derived from an EMBL/GenBank/DDBJ whole genome shotgun (WGS) entry which is preliminary data.</text>
</comment>
<reference evidence="4 5" key="1">
    <citation type="submission" date="2021-01" db="EMBL/GenBank/DDBJ databases">
        <title>Development of a method for detection of lactic acid bacteria that cause putrefactive shochu mash.</title>
        <authorList>
            <person name="Takashita H."/>
            <person name="Fujihara E."/>
            <person name="Takayama K."/>
            <person name="Yamamoto H."/>
            <person name="Mizutani M."/>
            <person name="Kajiwara Y."/>
        </authorList>
    </citation>
    <scope>NUCLEOTIDE SEQUENCE [LARGE SCALE GENOMIC DNA]</scope>
    <source>
        <strain evidence="4 5">01-B1</strain>
    </source>
</reference>
<evidence type="ECO:0000259" key="3">
    <source>
        <dbReference type="PROSITE" id="PS50977"/>
    </source>
</evidence>
<dbReference type="Gene3D" id="1.10.357.10">
    <property type="entry name" value="Tetracycline Repressor, domain 2"/>
    <property type="match status" value="1"/>
</dbReference>
<evidence type="ECO:0000313" key="4">
    <source>
        <dbReference type="EMBL" id="GIC72050.1"/>
    </source>
</evidence>
<evidence type="ECO:0000313" key="5">
    <source>
        <dbReference type="Proteomes" id="UP000653631"/>
    </source>
</evidence>
<dbReference type="InterPro" id="IPR050624">
    <property type="entry name" value="HTH-type_Tx_Regulator"/>
</dbReference>
<keyword evidence="1 2" id="KW-0238">DNA-binding</keyword>
<dbReference type="EMBL" id="BOLH01000009">
    <property type="protein sequence ID" value="GIC72050.1"/>
    <property type="molecule type" value="Genomic_DNA"/>
</dbReference>
<dbReference type="PROSITE" id="PS50977">
    <property type="entry name" value="HTH_TETR_2"/>
    <property type="match status" value="1"/>
</dbReference>
<dbReference type="InterPro" id="IPR009057">
    <property type="entry name" value="Homeodomain-like_sf"/>
</dbReference>
<feature type="DNA-binding region" description="H-T-H motif" evidence="2">
    <location>
        <begin position="30"/>
        <end position="49"/>
    </location>
</feature>
<proteinExistence type="predicted"/>
<dbReference type="Proteomes" id="UP000653631">
    <property type="component" value="Unassembled WGS sequence"/>
</dbReference>
<protein>
    <recommendedName>
        <fullName evidence="3">HTH tetR-type domain-containing protein</fullName>
    </recommendedName>
</protein>
<dbReference type="Pfam" id="PF00440">
    <property type="entry name" value="TetR_N"/>
    <property type="match status" value="1"/>
</dbReference>
<name>A0ABD0ALF5_LIMFE</name>
<dbReference type="RefSeq" id="WP_236945470.1">
    <property type="nucleotide sequence ID" value="NZ_BOLH01000009.1"/>
</dbReference>
<dbReference type="PANTHER" id="PTHR43479:SF7">
    <property type="entry name" value="TETR-FAMILY TRANSCRIPTIONAL REGULATOR"/>
    <property type="match status" value="1"/>
</dbReference>
<dbReference type="InterPro" id="IPR001647">
    <property type="entry name" value="HTH_TetR"/>
</dbReference>
<dbReference type="AlphaFoldDB" id="A0ABD0ALF5"/>
<gene>
    <name evidence="4" type="ORF">LF01B1_10650</name>
</gene>
<dbReference type="GO" id="GO:0003677">
    <property type="term" value="F:DNA binding"/>
    <property type="evidence" value="ECO:0007669"/>
    <property type="project" value="UniProtKB-UniRule"/>
</dbReference>
<evidence type="ECO:0000256" key="1">
    <source>
        <dbReference type="ARBA" id="ARBA00023125"/>
    </source>
</evidence>
<feature type="domain" description="HTH tetR-type" evidence="3">
    <location>
        <begin position="7"/>
        <end position="67"/>
    </location>
</feature>
<sequence length="123" mass="14424">MVTQAAKRMQKTIEEAYLDLLEKESFRAVTVTQIAQAALINRQTFYHHYQDKYDLTDRITAAVFRRVRELIDVRLAQLKRGESVDDFFSFLNSSATQRFLTPALRRRVTALYTIQYDQLSLSQ</sequence>
<evidence type="ECO:0000256" key="2">
    <source>
        <dbReference type="PROSITE-ProRule" id="PRU00335"/>
    </source>
</evidence>
<accession>A0ABD0ALF5</accession>